<feature type="transmembrane region" description="Helical" evidence="1">
    <location>
        <begin position="12"/>
        <end position="32"/>
    </location>
</feature>
<organism evidence="2 3">
    <name type="scientific">Gimesia panareensis</name>
    <dbReference type="NCBI Taxonomy" id="2527978"/>
    <lineage>
        <taxon>Bacteria</taxon>
        <taxon>Pseudomonadati</taxon>
        <taxon>Planctomycetota</taxon>
        <taxon>Planctomycetia</taxon>
        <taxon>Planctomycetales</taxon>
        <taxon>Planctomycetaceae</taxon>
        <taxon>Gimesia</taxon>
    </lineage>
</organism>
<protein>
    <submittedName>
        <fullName evidence="2">Uncharacterized protein</fullName>
    </submittedName>
</protein>
<dbReference type="EMBL" id="CP036317">
    <property type="protein sequence ID" value="QDV16218.1"/>
    <property type="molecule type" value="Genomic_DNA"/>
</dbReference>
<evidence type="ECO:0000256" key="1">
    <source>
        <dbReference type="SAM" id="Phobius"/>
    </source>
</evidence>
<accession>A0A518FIP5</accession>
<dbReference type="OrthoDB" id="290122at2"/>
<dbReference type="RefSeq" id="WP_145454155.1">
    <property type="nucleotide sequence ID" value="NZ_CP036317.1"/>
</dbReference>
<dbReference type="AlphaFoldDB" id="A0A518FIP5"/>
<evidence type="ECO:0000313" key="2">
    <source>
        <dbReference type="EMBL" id="QDV16218.1"/>
    </source>
</evidence>
<keyword evidence="1" id="KW-1133">Transmembrane helix</keyword>
<proteinExistence type="predicted"/>
<dbReference type="Proteomes" id="UP000320839">
    <property type="component" value="Chromosome"/>
</dbReference>
<reference evidence="2 3" key="1">
    <citation type="submission" date="2019-02" db="EMBL/GenBank/DDBJ databases">
        <title>Deep-cultivation of Planctomycetes and their phenomic and genomic characterization uncovers novel biology.</title>
        <authorList>
            <person name="Wiegand S."/>
            <person name="Jogler M."/>
            <person name="Boedeker C."/>
            <person name="Pinto D."/>
            <person name="Vollmers J."/>
            <person name="Rivas-Marin E."/>
            <person name="Kohn T."/>
            <person name="Peeters S.H."/>
            <person name="Heuer A."/>
            <person name="Rast P."/>
            <person name="Oberbeckmann S."/>
            <person name="Bunk B."/>
            <person name="Jeske O."/>
            <person name="Meyerdierks A."/>
            <person name="Storesund J.E."/>
            <person name="Kallscheuer N."/>
            <person name="Luecker S."/>
            <person name="Lage O.M."/>
            <person name="Pohl T."/>
            <person name="Merkel B.J."/>
            <person name="Hornburger P."/>
            <person name="Mueller R.-W."/>
            <person name="Bruemmer F."/>
            <person name="Labrenz M."/>
            <person name="Spormann A.M."/>
            <person name="Op den Camp H."/>
            <person name="Overmann J."/>
            <person name="Amann R."/>
            <person name="Jetten M.S.M."/>
            <person name="Mascher T."/>
            <person name="Medema M.H."/>
            <person name="Devos D.P."/>
            <person name="Kaster A.-K."/>
            <person name="Ovreas L."/>
            <person name="Rohde M."/>
            <person name="Galperin M.Y."/>
            <person name="Jogler C."/>
        </authorList>
    </citation>
    <scope>NUCLEOTIDE SEQUENCE [LARGE SCALE GENOMIC DNA]</scope>
    <source>
        <strain evidence="2 3">Pan153</strain>
    </source>
</reference>
<keyword evidence="1" id="KW-0812">Transmembrane</keyword>
<name>A0A518FIP5_9PLAN</name>
<keyword evidence="1" id="KW-0472">Membrane</keyword>
<sequence>MSEHSPPPKPQIRFLTVVPLLAVLIALGFVWYSRHKVPRVAVGQIITDPGAYRSPDGTTLLTLRRSQRDDIISVEVAAHAGTPNAAGSKWEIDGAQPWLFTFDADNKLWGYSTDQGPHSLGTTPESNRFTSIGIHGGWEGIPEPFLQALPPEARDVYDRWRENQTAAVQ</sequence>
<evidence type="ECO:0000313" key="3">
    <source>
        <dbReference type="Proteomes" id="UP000320839"/>
    </source>
</evidence>
<gene>
    <name evidence="2" type="ORF">Pan153_08390</name>
</gene>